<evidence type="ECO:0000313" key="1">
    <source>
        <dbReference type="EMBL" id="MBE1606393.1"/>
    </source>
</evidence>
<evidence type="ECO:0008006" key="3">
    <source>
        <dbReference type="Google" id="ProtNLM"/>
    </source>
</evidence>
<proteinExistence type="predicted"/>
<dbReference type="EMBL" id="JADBEM010000001">
    <property type="protein sequence ID" value="MBE1606393.1"/>
    <property type="molecule type" value="Genomic_DNA"/>
</dbReference>
<dbReference type="AlphaFoldDB" id="A0A927RK61"/>
<name>A0A927RK61_9ACTN</name>
<accession>A0A927RK61</accession>
<gene>
    <name evidence="1" type="ORF">HEB94_003241</name>
</gene>
<comment type="caution">
    <text evidence="1">The sequence shown here is derived from an EMBL/GenBank/DDBJ whole genome shotgun (WGS) entry which is preliminary data.</text>
</comment>
<dbReference type="NCBIfam" id="NF041390">
    <property type="entry name" value="TadE_Rv3655c"/>
    <property type="match status" value="1"/>
</dbReference>
<protein>
    <recommendedName>
        <fullName evidence="3">TadE-like protein</fullName>
    </recommendedName>
</protein>
<dbReference type="InterPro" id="IPR049790">
    <property type="entry name" value="Rv3655c/TadE"/>
</dbReference>
<organism evidence="1 2">
    <name type="scientific">Actinopolymorpha pittospori</name>
    <dbReference type="NCBI Taxonomy" id="648752"/>
    <lineage>
        <taxon>Bacteria</taxon>
        <taxon>Bacillati</taxon>
        <taxon>Actinomycetota</taxon>
        <taxon>Actinomycetes</taxon>
        <taxon>Propionibacteriales</taxon>
        <taxon>Actinopolymorphaceae</taxon>
        <taxon>Actinopolymorpha</taxon>
    </lineage>
</organism>
<sequence length="98" mass="10019">MVTLGMVWVVTAMTLQARCADAARDTARALARGESVLDSEADGRRSAPPGAHIAVGRGGGVATVEVRVDARPAWPVLAHLPPVTVSGRAVVALEPGTP</sequence>
<reference evidence="1" key="1">
    <citation type="submission" date="2020-10" db="EMBL/GenBank/DDBJ databases">
        <title>Sequencing the genomes of 1000 actinobacteria strains.</title>
        <authorList>
            <person name="Klenk H.-P."/>
        </authorList>
    </citation>
    <scope>NUCLEOTIDE SEQUENCE</scope>
    <source>
        <strain evidence="1">DSM 45354</strain>
    </source>
</reference>
<keyword evidence="2" id="KW-1185">Reference proteome</keyword>
<dbReference type="Proteomes" id="UP000638648">
    <property type="component" value="Unassembled WGS sequence"/>
</dbReference>
<evidence type="ECO:0000313" key="2">
    <source>
        <dbReference type="Proteomes" id="UP000638648"/>
    </source>
</evidence>